<gene>
    <name evidence="3" type="ORF">NS220_15605</name>
</gene>
<dbReference type="Proteomes" id="UP000075025">
    <property type="component" value="Unassembled WGS sequence"/>
</dbReference>
<proteinExistence type="predicted"/>
<accession>A0A147EUA8</accession>
<organism evidence="3 4">
    <name type="scientific">Microbacterium testaceum</name>
    <name type="common">Aureobacterium testaceum</name>
    <name type="synonym">Brevibacterium testaceum</name>
    <dbReference type="NCBI Taxonomy" id="2033"/>
    <lineage>
        <taxon>Bacteria</taxon>
        <taxon>Bacillati</taxon>
        <taxon>Actinomycetota</taxon>
        <taxon>Actinomycetes</taxon>
        <taxon>Micrococcales</taxon>
        <taxon>Microbacteriaceae</taxon>
        <taxon>Microbacterium</taxon>
    </lineage>
</organism>
<name>A0A147EUA8_MICTE</name>
<keyword evidence="2" id="KW-0472">Membrane</keyword>
<dbReference type="OrthoDB" id="3267178at2"/>
<sequence length="153" mass="16940">MDFASFFANYGLIILLIGLLIFMFWSSRRRMQKQKLELEEKARQTVPGAEVLLQGGLYGTIVEYDGEDLDKPAHVEIAPGVVIKVHSQAVLRIVDPTSGTVTEDEFIEAEETEAEYVAGVAEGEITSISDDHRTARQAAEADADRTDKDRPQA</sequence>
<keyword evidence="2" id="KW-0812">Transmembrane</keyword>
<dbReference type="AlphaFoldDB" id="A0A147EUA8"/>
<feature type="transmembrane region" description="Helical" evidence="2">
    <location>
        <begin position="6"/>
        <end position="25"/>
    </location>
</feature>
<comment type="caution">
    <text evidence="3">The sequence shown here is derived from an EMBL/GenBank/DDBJ whole genome shotgun (WGS) entry which is preliminary data.</text>
</comment>
<dbReference type="InterPro" id="IPR003849">
    <property type="entry name" value="Preprotein_translocase_YajC"/>
</dbReference>
<reference evidence="3 4" key="1">
    <citation type="journal article" date="2016" name="Front. Microbiol.">
        <title>Genomic Resource of Rice Seed Associated Bacteria.</title>
        <authorList>
            <person name="Midha S."/>
            <person name="Bansal K."/>
            <person name="Sharma S."/>
            <person name="Kumar N."/>
            <person name="Patil P.P."/>
            <person name="Chaudhry V."/>
            <person name="Patil P.B."/>
        </authorList>
    </citation>
    <scope>NUCLEOTIDE SEQUENCE [LARGE SCALE GENOMIC DNA]</scope>
    <source>
        <strain evidence="3 4">NS220</strain>
    </source>
</reference>
<protein>
    <submittedName>
        <fullName evidence="3">Preprotein translocase subunit YajC</fullName>
    </submittedName>
</protein>
<evidence type="ECO:0000256" key="2">
    <source>
        <dbReference type="SAM" id="Phobius"/>
    </source>
</evidence>
<evidence type="ECO:0000313" key="4">
    <source>
        <dbReference type="Proteomes" id="UP000075025"/>
    </source>
</evidence>
<dbReference type="EMBL" id="LDRT01000127">
    <property type="protein sequence ID" value="KTR89920.1"/>
    <property type="molecule type" value="Genomic_DNA"/>
</dbReference>
<dbReference type="Pfam" id="PF02699">
    <property type="entry name" value="YajC"/>
    <property type="match status" value="1"/>
</dbReference>
<dbReference type="SMART" id="SM01323">
    <property type="entry name" value="YajC"/>
    <property type="match status" value="1"/>
</dbReference>
<dbReference type="PATRIC" id="fig|2033.6.peg.637"/>
<evidence type="ECO:0000256" key="1">
    <source>
        <dbReference type="SAM" id="MobiDB-lite"/>
    </source>
</evidence>
<dbReference type="RefSeq" id="WP_058624928.1">
    <property type="nucleotide sequence ID" value="NZ_LDRT01000127.1"/>
</dbReference>
<keyword evidence="2" id="KW-1133">Transmembrane helix</keyword>
<evidence type="ECO:0000313" key="3">
    <source>
        <dbReference type="EMBL" id="KTR89920.1"/>
    </source>
</evidence>
<feature type="region of interest" description="Disordered" evidence="1">
    <location>
        <begin position="125"/>
        <end position="153"/>
    </location>
</feature>
<feature type="compositionally biased region" description="Basic and acidic residues" evidence="1">
    <location>
        <begin position="142"/>
        <end position="153"/>
    </location>
</feature>